<dbReference type="GO" id="GO:0006412">
    <property type="term" value="P:translation"/>
    <property type="evidence" value="ECO:0007669"/>
    <property type="project" value="InterPro"/>
</dbReference>
<reference evidence="6" key="1">
    <citation type="journal article" date="2020" name="Stud. Mycol.">
        <title>101 Dothideomycetes genomes: a test case for predicting lifestyles and emergence of pathogens.</title>
        <authorList>
            <person name="Haridas S."/>
            <person name="Albert R."/>
            <person name="Binder M."/>
            <person name="Bloem J."/>
            <person name="Labutti K."/>
            <person name="Salamov A."/>
            <person name="Andreopoulos B."/>
            <person name="Baker S."/>
            <person name="Barry K."/>
            <person name="Bills G."/>
            <person name="Bluhm B."/>
            <person name="Cannon C."/>
            <person name="Castanera R."/>
            <person name="Culley D."/>
            <person name="Daum C."/>
            <person name="Ezra D."/>
            <person name="Gonzalez J."/>
            <person name="Henrissat B."/>
            <person name="Kuo A."/>
            <person name="Liang C."/>
            <person name="Lipzen A."/>
            <person name="Lutzoni F."/>
            <person name="Magnuson J."/>
            <person name="Mondo S."/>
            <person name="Nolan M."/>
            <person name="Ohm R."/>
            <person name="Pangilinan J."/>
            <person name="Park H.-J."/>
            <person name="Ramirez L."/>
            <person name="Alfaro M."/>
            <person name="Sun H."/>
            <person name="Tritt A."/>
            <person name="Yoshinaga Y."/>
            <person name="Zwiers L.-H."/>
            <person name="Turgeon B."/>
            <person name="Goodwin S."/>
            <person name="Spatafora J."/>
            <person name="Crous P."/>
            <person name="Grigoriev I."/>
        </authorList>
    </citation>
    <scope>NUCLEOTIDE SEQUENCE</scope>
    <source>
        <strain evidence="6">CBS 113818</strain>
    </source>
</reference>
<dbReference type="GO" id="GO:0015934">
    <property type="term" value="C:large ribosomal subunit"/>
    <property type="evidence" value="ECO:0007669"/>
    <property type="project" value="InterPro"/>
</dbReference>
<comment type="similarity">
    <text evidence="1 4">Belongs to the universal ribosomal protein uL22 family.</text>
</comment>
<dbReference type="Proteomes" id="UP000799424">
    <property type="component" value="Unassembled WGS sequence"/>
</dbReference>
<dbReference type="FunFam" id="3.90.470.10:FF:000017">
    <property type="entry name" value="54S ribosomal protein L22, mitochondrial"/>
    <property type="match status" value="1"/>
</dbReference>
<dbReference type="Pfam" id="PF00237">
    <property type="entry name" value="Ribosomal_L22"/>
    <property type="match status" value="2"/>
</dbReference>
<dbReference type="AlphaFoldDB" id="A0A6A6ZUM9"/>
<evidence type="ECO:0000313" key="7">
    <source>
        <dbReference type="Proteomes" id="UP000799424"/>
    </source>
</evidence>
<sequence>MTTRIPSRRLGQSALAAFQPRTIRWAPSVCATSTAKRHASTKDKATKVTSKPKDKAAEDSSKTKDKVAETPSKPKDEAGEDLSNPILEKYLEQREIEQGATPDDTAAKPARPRLREGKMSSSPSSLFLPEREIPGWNPNLSPAEIAQIKSLAEKRKATIAAEEDRKLSEMNLDPDLAARRALERRLVMAGVKRHGRLTKAQTLARTERQSVFKSQALPTSVKKLQKVVNQIAGKTVSEALVQLRFSKKRVARDVAKGLEIAQNEAIAGRGMGLGSGLLAQKRWEMQRAQMDTGKVTDVRVREEEMKTEAENKKIRPTTVEMKDGSKKVVRDPTEIFIEQAWVGKGEMWKTPEYRARGMVNLLRHRTTSFSVLLKEEKTRMRISDEIKKKRDNRKVWTALPDRPITSQRQYCLW</sequence>
<keyword evidence="3 4" id="KW-0687">Ribonucleoprotein</keyword>
<dbReference type="GO" id="GO:0003735">
    <property type="term" value="F:structural constituent of ribosome"/>
    <property type="evidence" value="ECO:0007669"/>
    <property type="project" value="InterPro"/>
</dbReference>
<gene>
    <name evidence="6" type="ORF">CC86DRAFT_326000</name>
</gene>
<dbReference type="SUPFAM" id="SSF54843">
    <property type="entry name" value="Ribosomal protein L22"/>
    <property type="match status" value="1"/>
</dbReference>
<feature type="compositionally biased region" description="Basic and acidic residues" evidence="5">
    <location>
        <begin position="40"/>
        <end position="77"/>
    </location>
</feature>
<dbReference type="InterPro" id="IPR047867">
    <property type="entry name" value="Ribosomal_uL22_bac/org-type"/>
</dbReference>
<dbReference type="PANTHER" id="PTHR13501:SF10">
    <property type="entry name" value="LARGE RIBOSOMAL SUBUNIT PROTEIN UL22M"/>
    <property type="match status" value="1"/>
</dbReference>
<dbReference type="PANTHER" id="PTHR13501">
    <property type="entry name" value="CHLOROPLAST 50S RIBOSOMAL PROTEIN L22-RELATED"/>
    <property type="match status" value="1"/>
</dbReference>
<accession>A0A6A6ZUM9</accession>
<keyword evidence="2 4" id="KW-0689">Ribosomal protein</keyword>
<feature type="region of interest" description="Disordered" evidence="5">
    <location>
        <begin position="29"/>
        <end position="128"/>
    </location>
</feature>
<evidence type="ECO:0000256" key="4">
    <source>
        <dbReference type="RuleBase" id="RU004005"/>
    </source>
</evidence>
<evidence type="ECO:0000256" key="1">
    <source>
        <dbReference type="ARBA" id="ARBA00009451"/>
    </source>
</evidence>
<dbReference type="OrthoDB" id="416470at2759"/>
<protein>
    <submittedName>
        <fullName evidence="6">Ribosomal protein L22</fullName>
    </submittedName>
</protein>
<keyword evidence="7" id="KW-1185">Reference proteome</keyword>
<dbReference type="EMBL" id="MU006229">
    <property type="protein sequence ID" value="KAF2824781.1"/>
    <property type="molecule type" value="Genomic_DNA"/>
</dbReference>
<dbReference type="Gene3D" id="3.90.470.10">
    <property type="entry name" value="Ribosomal protein L22/L17"/>
    <property type="match status" value="1"/>
</dbReference>
<evidence type="ECO:0000256" key="5">
    <source>
        <dbReference type="SAM" id="MobiDB-lite"/>
    </source>
</evidence>
<organism evidence="6 7">
    <name type="scientific">Ophiobolus disseminans</name>
    <dbReference type="NCBI Taxonomy" id="1469910"/>
    <lineage>
        <taxon>Eukaryota</taxon>
        <taxon>Fungi</taxon>
        <taxon>Dikarya</taxon>
        <taxon>Ascomycota</taxon>
        <taxon>Pezizomycotina</taxon>
        <taxon>Dothideomycetes</taxon>
        <taxon>Pleosporomycetidae</taxon>
        <taxon>Pleosporales</taxon>
        <taxon>Pleosporineae</taxon>
        <taxon>Phaeosphaeriaceae</taxon>
        <taxon>Ophiobolus</taxon>
    </lineage>
</organism>
<name>A0A6A6ZUM9_9PLEO</name>
<dbReference type="InterPro" id="IPR036394">
    <property type="entry name" value="Ribosomal_uL22_sf"/>
</dbReference>
<evidence type="ECO:0000256" key="3">
    <source>
        <dbReference type="ARBA" id="ARBA00023274"/>
    </source>
</evidence>
<proteinExistence type="inferred from homology"/>
<dbReference type="InterPro" id="IPR001063">
    <property type="entry name" value="Ribosomal_uL22"/>
</dbReference>
<evidence type="ECO:0000313" key="6">
    <source>
        <dbReference type="EMBL" id="KAF2824781.1"/>
    </source>
</evidence>
<evidence type="ECO:0000256" key="2">
    <source>
        <dbReference type="ARBA" id="ARBA00022980"/>
    </source>
</evidence>